<feature type="compositionally biased region" description="Basic and acidic residues" evidence="1">
    <location>
        <begin position="668"/>
        <end position="697"/>
    </location>
</feature>
<dbReference type="Proteomes" id="UP000596123">
    <property type="component" value="Segment"/>
</dbReference>
<name>A0A7T8EPK1_9CAUD</name>
<gene>
    <name evidence="2" type="ORF">pEaSNUABM5_00194</name>
</gene>
<proteinExistence type="predicted"/>
<keyword evidence="3" id="KW-1185">Reference proteome</keyword>
<feature type="region of interest" description="Disordered" evidence="1">
    <location>
        <begin position="624"/>
        <end position="725"/>
    </location>
</feature>
<protein>
    <submittedName>
        <fullName evidence="2">Putative exonuclease</fullName>
    </submittedName>
</protein>
<organism evidence="2 3">
    <name type="scientific">Erwinia phage pEa_SNUABM_5</name>
    <dbReference type="NCBI Taxonomy" id="2797313"/>
    <lineage>
        <taxon>Viruses</taxon>
        <taxon>Duplodnaviria</taxon>
        <taxon>Heunggongvirae</taxon>
        <taxon>Uroviricota</taxon>
        <taxon>Caudoviricetes</taxon>
        <taxon>Rivsvirus</taxon>
        <taxon>Rivsvirus SNUABM5</taxon>
    </lineage>
</organism>
<keyword evidence="2" id="KW-0540">Nuclease</keyword>
<evidence type="ECO:0000313" key="2">
    <source>
        <dbReference type="EMBL" id="QQO90336.1"/>
    </source>
</evidence>
<accession>A0A7T8EPK1</accession>
<dbReference type="GO" id="GO:0004527">
    <property type="term" value="F:exonuclease activity"/>
    <property type="evidence" value="ECO:0007669"/>
    <property type="project" value="UniProtKB-KW"/>
</dbReference>
<keyword evidence="2" id="KW-0378">Hydrolase</keyword>
<reference evidence="2 3" key="1">
    <citation type="submission" date="2020-12" db="EMBL/GenBank/DDBJ databases">
        <title>Complete genome sequence of Erwinia phage pEa_SNUABM_5.</title>
        <authorList>
            <person name="Kim S.G."/>
            <person name="Lee S.B."/>
            <person name="Kwon J."/>
            <person name="Park S.C."/>
        </authorList>
    </citation>
    <scope>NUCLEOTIDE SEQUENCE [LARGE SCALE GENOMIC DNA]</scope>
</reference>
<evidence type="ECO:0000313" key="3">
    <source>
        <dbReference type="Proteomes" id="UP000596123"/>
    </source>
</evidence>
<keyword evidence="2" id="KW-0269">Exonuclease</keyword>
<evidence type="ECO:0000256" key="1">
    <source>
        <dbReference type="SAM" id="MobiDB-lite"/>
    </source>
</evidence>
<dbReference type="EMBL" id="MW366843">
    <property type="protein sequence ID" value="QQO90336.1"/>
    <property type="molecule type" value="Genomic_DNA"/>
</dbReference>
<feature type="compositionally biased region" description="Acidic residues" evidence="1">
    <location>
        <begin position="636"/>
        <end position="667"/>
    </location>
</feature>
<sequence>MEIAVSLSALPPSLYRKYVKGWKANPVLLKLFEQLSGKKGRKAMRIYIDAKTDRVMKNIAQDVKAPSVVEEALRAKNIEIVDYIAGTGKDSQGRIVRIGRALKDPDVKRAFDSDPNRKSMTNATRNNQLICISMHPYDIAGMSTDRGWTSCMNIKDGSNKKYVKQDVTSGTLIAYLIDPKDRNINKPVARALAKPYFERQGNLKNQVGDGKVNAMYLVDFAYPDSTMPFVHVLQEWFDEHINPHLATTERNGVYYLKDRLYNDKRSEVHHVNLAELARAGKYQEFGQLAYAERSNPTMDPDVLRTVVVNTVVEYPKAIIPLYKAGYVNVAAFKSIVAGLSAAGSYDQIKEFWQYLHESNATSIMKNKVLEAAYPNVTLMTMLIKTLPRLERAEKVDDMLSRGGFYDANYNDRVNGGFPKALAQIWDFVQMAPKPDNTFWMWASTINPSAVSPSDAFEEYEVGSRRWEEVVLTLSIASLAIREGATPVSLESLRKHKSVLNKTYYHCAEMLLSGAVFVRLDAQDARQQIIDRFVELSGVNPVFAARSLYHIDFDYGEVTRMAMERMSLNVVHDFTPRKDTEALLLNTDSTWQEIREEFIGYCAEDAQSILEELLDEALAKLANGKSTYDPMKPHEEPPEDAEYDDDGIPYMDGDADEEDEDWDDEDFDQLAKEGEDDRPLTPDLLDQRLRDIRGQQTDRDDEPEDDEEFDDSDWDAEFDDNGIPYM</sequence>
<feature type="compositionally biased region" description="Acidic residues" evidence="1">
    <location>
        <begin position="698"/>
        <end position="719"/>
    </location>
</feature>